<dbReference type="GO" id="GO:0140359">
    <property type="term" value="F:ABC-type transporter activity"/>
    <property type="evidence" value="ECO:0007669"/>
    <property type="project" value="InterPro"/>
</dbReference>
<dbReference type="InterPro" id="IPR003439">
    <property type="entry name" value="ABC_transporter-like_ATP-bd"/>
</dbReference>
<dbReference type="PANTHER" id="PTHR24221">
    <property type="entry name" value="ATP-BINDING CASSETTE SUB-FAMILY B"/>
    <property type="match status" value="1"/>
</dbReference>
<dbReference type="Gene3D" id="3.40.50.300">
    <property type="entry name" value="P-loop containing nucleotide triphosphate hydrolases"/>
    <property type="match status" value="1"/>
</dbReference>
<dbReference type="PROSITE" id="PS00211">
    <property type="entry name" value="ABC_TRANSPORTER_1"/>
    <property type="match status" value="1"/>
</dbReference>
<feature type="transmembrane region" description="Helical" evidence="9">
    <location>
        <begin position="180"/>
        <end position="210"/>
    </location>
</feature>
<dbReference type="Pfam" id="PF00005">
    <property type="entry name" value="ABC_tran"/>
    <property type="match status" value="1"/>
</dbReference>
<dbReference type="CDD" id="cd03254">
    <property type="entry name" value="ABCC_Glucan_exporter_like"/>
    <property type="match status" value="1"/>
</dbReference>
<dbReference type="PROSITE" id="PS50929">
    <property type="entry name" value="ABC_TM1F"/>
    <property type="match status" value="1"/>
</dbReference>
<dbReference type="PANTHER" id="PTHR24221:SF654">
    <property type="entry name" value="ATP-BINDING CASSETTE SUB-FAMILY B MEMBER 6"/>
    <property type="match status" value="1"/>
</dbReference>
<dbReference type="CDD" id="cd18547">
    <property type="entry name" value="ABC_6TM_Tm288_like"/>
    <property type="match status" value="1"/>
</dbReference>
<evidence type="ECO:0000256" key="8">
    <source>
        <dbReference type="ARBA" id="ARBA00023136"/>
    </source>
</evidence>
<proteinExistence type="inferred from homology"/>
<accession>A0A097SSV7</accession>
<evidence type="ECO:0000313" key="13">
    <source>
        <dbReference type="Proteomes" id="UP000030066"/>
    </source>
</evidence>
<evidence type="ECO:0000313" key="12">
    <source>
        <dbReference type="EMBL" id="AIV03666.1"/>
    </source>
</evidence>
<keyword evidence="4 9" id="KW-0812">Transmembrane</keyword>
<evidence type="ECO:0000256" key="5">
    <source>
        <dbReference type="ARBA" id="ARBA00022741"/>
    </source>
</evidence>
<dbReference type="SUPFAM" id="SSF52540">
    <property type="entry name" value="P-loop containing nucleoside triphosphate hydrolases"/>
    <property type="match status" value="1"/>
</dbReference>
<dbReference type="KEGG" id="mgj:MGM1_2930"/>
<comment type="similarity">
    <text evidence="2">Belongs to the ABC transporter superfamily.</text>
</comment>
<evidence type="ECO:0000259" key="10">
    <source>
        <dbReference type="PROSITE" id="PS50893"/>
    </source>
</evidence>
<evidence type="ECO:0000256" key="1">
    <source>
        <dbReference type="ARBA" id="ARBA00004651"/>
    </source>
</evidence>
<dbReference type="FunFam" id="3.40.50.300:FF:000287">
    <property type="entry name" value="Multidrug ABC transporter ATP-binding protein"/>
    <property type="match status" value="1"/>
</dbReference>
<dbReference type="GO" id="GO:0016887">
    <property type="term" value="F:ATP hydrolysis activity"/>
    <property type="evidence" value="ECO:0007669"/>
    <property type="project" value="InterPro"/>
</dbReference>
<dbReference type="GO" id="GO:0005886">
    <property type="term" value="C:plasma membrane"/>
    <property type="evidence" value="ECO:0007669"/>
    <property type="project" value="UniProtKB-SubCell"/>
</dbReference>
<keyword evidence="5" id="KW-0547">Nucleotide-binding</keyword>
<dbReference type="InterPro" id="IPR017871">
    <property type="entry name" value="ABC_transporter-like_CS"/>
</dbReference>
<dbReference type="SUPFAM" id="SSF90123">
    <property type="entry name" value="ABC transporter transmembrane region"/>
    <property type="match status" value="1"/>
</dbReference>
<dbReference type="GO" id="GO:0005524">
    <property type="term" value="F:ATP binding"/>
    <property type="evidence" value="ECO:0007669"/>
    <property type="project" value="UniProtKB-KW"/>
</dbReference>
<evidence type="ECO:0000256" key="6">
    <source>
        <dbReference type="ARBA" id="ARBA00022840"/>
    </source>
</evidence>
<keyword evidence="3" id="KW-0813">Transport</keyword>
<keyword evidence="8 9" id="KW-0472">Membrane</keyword>
<feature type="transmembrane region" description="Helical" evidence="9">
    <location>
        <begin position="87"/>
        <end position="115"/>
    </location>
</feature>
<dbReference type="InterPro" id="IPR027417">
    <property type="entry name" value="P-loop_NTPase"/>
</dbReference>
<name>A0A097SSV7_9BACT</name>
<dbReference type="PROSITE" id="PS50893">
    <property type="entry name" value="ABC_TRANSPORTER_2"/>
    <property type="match status" value="1"/>
</dbReference>
<dbReference type="InterPro" id="IPR003593">
    <property type="entry name" value="AAA+_ATPase"/>
</dbReference>
<keyword evidence="13" id="KW-1185">Reference proteome</keyword>
<dbReference type="eggNOG" id="COG1132">
    <property type="taxonomic scope" value="Bacteria"/>
</dbReference>
<feature type="domain" description="ABC transmembrane type-1" evidence="11">
    <location>
        <begin position="53"/>
        <end position="353"/>
    </location>
</feature>
<dbReference type="InterPro" id="IPR036640">
    <property type="entry name" value="ABC1_TM_sf"/>
</dbReference>
<reference evidence="12 13" key="1">
    <citation type="journal article" date="2014" name="PLoS ONE">
        <title>An emerging Mycoplasma associated with trichomoniasis, vaginal infection and disease.</title>
        <authorList>
            <consortium name="Vaginal Microbiome Consortium"/>
            <person name="Fettweis J.M."/>
            <person name="Serrano M.G."/>
            <person name="Huang B."/>
            <person name="Brooks J.P."/>
            <person name="Glascock A.L."/>
            <person name="Sheth N.U."/>
            <person name="Strauss J.F.III."/>
            <person name="Jefferson K.K."/>
            <person name="Buck G.A."/>
        </authorList>
    </citation>
    <scope>NUCLEOTIDE SEQUENCE [LARGE SCALE GENOMIC DNA]</scope>
    <source>
        <strain evidence="12 13">VCU_M1</strain>
    </source>
</reference>
<sequence length="628" mass="71001">MNKKSFTGKNLEPSKISLIQSKANLTIKNNFNPSLTFRRIWTDYLSYGKKWAWMSLFFSLFGACLQATALYYIGIIYDQFFMSNDQAIVNCFGTFILLLVTSVAIFGLNNLFVYLNSIMMIKLSEQYLCYKLRGDLFSKIQKLPVKYFDLNASGEIMTRASMDVDNISSAVAFGFVQMMYYFFTFIAVTIIMIMINFALGLITIAIYPIFTYCSFKFMMMVAPYFEKQQKEVGKLNAFVEERISGIKIISLFRKEKLNQEEFAVINEHLTKNSITANAFSNILTPFNVFFNNLSFIILTAVGIYLVIIGAIKTDWGIKAYQSKSALLIVFTIFSRNLTNPLNQMISGIPQLMLATASAQRIFNVLDAPEEKDEPNAVNIKNVKGVVEAKHLYFGYDTNKMILKDINFIAKPNEIIALVGPTGAGKTTIASLITKFYNITRGDLLIDGKSIRKITSSSLRKNITIVLQDTFLFNRSIRDNIRFGRLDATDEEVENAAKLAEADKFIKYMPNGYETIIGANGVNLSQGQRQLLAIARAFLADSKIIILDEASSSIDTKTELDVQKSLKTLMKNRTTFMIAHRLSTIRDANNILVINDGMIIEQGTHEELIQKNGFYANLYNSQFKKGVQI</sequence>
<organism evidence="12 13">
    <name type="scientific">Candidatus Malacoplasma girerdii</name>
    <dbReference type="NCBI Taxonomy" id="1318617"/>
    <lineage>
        <taxon>Bacteria</taxon>
        <taxon>Bacillati</taxon>
        <taxon>Mycoplasmatota</taxon>
        <taxon>Mycoplasmoidales</taxon>
        <taxon>Mycoplasmoidaceae</taxon>
        <taxon>Malacoplasma</taxon>
    </lineage>
</organism>
<dbReference type="InterPro" id="IPR011527">
    <property type="entry name" value="ABC1_TM_dom"/>
</dbReference>
<evidence type="ECO:0000256" key="3">
    <source>
        <dbReference type="ARBA" id="ARBA00022448"/>
    </source>
</evidence>
<keyword evidence="7 9" id="KW-1133">Transmembrane helix</keyword>
<evidence type="ECO:0000259" key="11">
    <source>
        <dbReference type="PROSITE" id="PS50929"/>
    </source>
</evidence>
<dbReference type="InterPro" id="IPR039421">
    <property type="entry name" value="Type_1_exporter"/>
</dbReference>
<gene>
    <name evidence="12" type="ORF">MGM1_2930</name>
</gene>
<dbReference type="EMBL" id="CP007711">
    <property type="protein sequence ID" value="AIV03666.1"/>
    <property type="molecule type" value="Genomic_DNA"/>
</dbReference>
<evidence type="ECO:0000256" key="2">
    <source>
        <dbReference type="ARBA" id="ARBA00005417"/>
    </source>
</evidence>
<feature type="domain" description="ABC transporter" evidence="10">
    <location>
        <begin position="386"/>
        <end position="620"/>
    </location>
</feature>
<comment type="subcellular location">
    <subcellularLocation>
        <location evidence="1">Cell membrane</location>
        <topology evidence="1">Multi-pass membrane protein</topology>
    </subcellularLocation>
</comment>
<dbReference type="Pfam" id="PF00664">
    <property type="entry name" value="ABC_membrane"/>
    <property type="match status" value="1"/>
</dbReference>
<evidence type="ECO:0000256" key="9">
    <source>
        <dbReference type="SAM" id="Phobius"/>
    </source>
</evidence>
<feature type="transmembrane region" description="Helical" evidence="9">
    <location>
        <begin position="289"/>
        <end position="311"/>
    </location>
</feature>
<keyword evidence="6 12" id="KW-0067">ATP-binding</keyword>
<feature type="transmembrane region" description="Helical" evidence="9">
    <location>
        <begin position="51"/>
        <end position="75"/>
    </location>
</feature>
<dbReference type="HOGENOM" id="CLU_000604_84_4_14"/>
<dbReference type="Proteomes" id="UP000030066">
    <property type="component" value="Chromosome"/>
</dbReference>
<evidence type="ECO:0000256" key="7">
    <source>
        <dbReference type="ARBA" id="ARBA00022989"/>
    </source>
</evidence>
<dbReference type="STRING" id="1318617.MGM1_2930"/>
<protein>
    <submittedName>
        <fullName evidence="12">ABC transporter ATP-binding protein</fullName>
    </submittedName>
</protein>
<dbReference type="AlphaFoldDB" id="A0A097SSV7"/>
<evidence type="ECO:0000256" key="4">
    <source>
        <dbReference type="ARBA" id="ARBA00022692"/>
    </source>
</evidence>
<dbReference type="SMART" id="SM00382">
    <property type="entry name" value="AAA"/>
    <property type="match status" value="1"/>
</dbReference>
<dbReference type="Gene3D" id="1.20.1560.10">
    <property type="entry name" value="ABC transporter type 1, transmembrane domain"/>
    <property type="match status" value="1"/>
</dbReference>